<dbReference type="Proteomes" id="UP000292686">
    <property type="component" value="Unassembled WGS sequence"/>
</dbReference>
<reference evidence="1 4" key="2">
    <citation type="submission" date="2020-07" db="EMBL/GenBank/DDBJ databases">
        <title>Sequencing the genomes of 1000 actinobacteria strains.</title>
        <authorList>
            <person name="Klenk H.-P."/>
        </authorList>
    </citation>
    <scope>NUCLEOTIDE SEQUENCE [LARGE SCALE GENOMIC DNA]</scope>
    <source>
        <strain evidence="1 4">DSM 23870</strain>
    </source>
</reference>
<dbReference type="RefSeq" id="WP_129174838.1">
    <property type="nucleotide sequence ID" value="NZ_JACCBI010000001.1"/>
</dbReference>
<organism evidence="2 3">
    <name type="scientific">Agromyces atrinae</name>
    <dbReference type="NCBI Taxonomy" id="592376"/>
    <lineage>
        <taxon>Bacteria</taxon>
        <taxon>Bacillati</taxon>
        <taxon>Actinomycetota</taxon>
        <taxon>Actinomycetes</taxon>
        <taxon>Micrococcales</taxon>
        <taxon>Microbacteriaceae</taxon>
        <taxon>Agromyces</taxon>
    </lineage>
</organism>
<protein>
    <submittedName>
        <fullName evidence="2">Uncharacterized protein</fullName>
    </submittedName>
</protein>
<dbReference type="EMBL" id="SDPM01000005">
    <property type="protein sequence ID" value="RXZ86164.1"/>
    <property type="molecule type" value="Genomic_DNA"/>
</dbReference>
<dbReference type="AlphaFoldDB" id="A0A4Q2M2J8"/>
<reference evidence="2 3" key="1">
    <citation type="submission" date="2019-01" db="EMBL/GenBank/DDBJ databases">
        <title>Agromyces.</title>
        <authorList>
            <person name="Li J."/>
        </authorList>
    </citation>
    <scope>NUCLEOTIDE SEQUENCE [LARGE SCALE GENOMIC DNA]</scope>
    <source>
        <strain evidence="2 3">DSM 23870</strain>
    </source>
</reference>
<dbReference type="Proteomes" id="UP000581087">
    <property type="component" value="Unassembled WGS sequence"/>
</dbReference>
<dbReference type="OrthoDB" id="5120859at2"/>
<gene>
    <name evidence="1" type="ORF">BJ972_000332</name>
    <name evidence="2" type="ORF">ESP50_10330</name>
</gene>
<proteinExistence type="predicted"/>
<keyword evidence="3" id="KW-1185">Reference proteome</keyword>
<accession>A0A4Q2M2J8</accession>
<evidence type="ECO:0000313" key="3">
    <source>
        <dbReference type="Proteomes" id="UP000292686"/>
    </source>
</evidence>
<evidence type="ECO:0000313" key="2">
    <source>
        <dbReference type="EMBL" id="RXZ86164.1"/>
    </source>
</evidence>
<comment type="caution">
    <text evidence="2">The sequence shown here is derived from an EMBL/GenBank/DDBJ whole genome shotgun (WGS) entry which is preliminary data.</text>
</comment>
<evidence type="ECO:0000313" key="4">
    <source>
        <dbReference type="Proteomes" id="UP000581087"/>
    </source>
</evidence>
<sequence length="76" mass="8268">MPDYAFNGPADIDRAIGILVALDQVQVSALAELEIDSAIEEAQAEFEKSSADPSYVPPKDFIVRLDNYLALADKRG</sequence>
<name>A0A4Q2M2J8_9MICO</name>
<dbReference type="EMBL" id="JACCBI010000001">
    <property type="protein sequence ID" value="NYD65813.1"/>
    <property type="molecule type" value="Genomic_DNA"/>
</dbReference>
<evidence type="ECO:0000313" key="1">
    <source>
        <dbReference type="EMBL" id="NYD65813.1"/>
    </source>
</evidence>